<dbReference type="SUPFAM" id="SSF55729">
    <property type="entry name" value="Acyl-CoA N-acyltransferases (Nat)"/>
    <property type="match status" value="1"/>
</dbReference>
<dbReference type="InterPro" id="IPR000182">
    <property type="entry name" value="GNAT_dom"/>
</dbReference>
<keyword evidence="2" id="KW-0808">Transferase</keyword>
<sequence>MICQTPRLTLREFHHDDAPFIVTLLNDKSFIENIVDKNVRTNDDAIKYLNDGPMASYEKHGYGLYMVTLNDCDTPIGMCGLVKRDDFDYADIGYSLLPQYYGQGYAIEAAKAIVDFCQNTLGFDTLAAITKPANSRSNSLLDKLGFEFQEVIEYYDQPTNFYLLALN</sequence>
<dbReference type="AlphaFoldDB" id="A0A4P6P1I6"/>
<protein>
    <submittedName>
        <fullName evidence="2">N-acetyltransferase</fullName>
    </submittedName>
</protein>
<evidence type="ECO:0000259" key="1">
    <source>
        <dbReference type="PROSITE" id="PS51186"/>
    </source>
</evidence>
<dbReference type="PROSITE" id="PS51186">
    <property type="entry name" value="GNAT"/>
    <property type="match status" value="1"/>
</dbReference>
<dbReference type="InterPro" id="IPR016181">
    <property type="entry name" value="Acyl_CoA_acyltransferase"/>
</dbReference>
<dbReference type="GO" id="GO:0016747">
    <property type="term" value="F:acyltransferase activity, transferring groups other than amino-acyl groups"/>
    <property type="evidence" value="ECO:0007669"/>
    <property type="project" value="InterPro"/>
</dbReference>
<dbReference type="InterPro" id="IPR051531">
    <property type="entry name" value="N-acetyltransferase"/>
</dbReference>
<dbReference type="EMBL" id="CP034759">
    <property type="protein sequence ID" value="QBG34834.1"/>
    <property type="molecule type" value="Genomic_DNA"/>
</dbReference>
<name>A0A4P6P1I6_9GAMM</name>
<dbReference type="PANTHER" id="PTHR43792:SF1">
    <property type="entry name" value="N-ACETYLTRANSFERASE DOMAIN-CONTAINING PROTEIN"/>
    <property type="match status" value="1"/>
</dbReference>
<proteinExistence type="predicted"/>
<accession>A0A4P6P1I6</accession>
<dbReference type="PANTHER" id="PTHR43792">
    <property type="entry name" value="GNAT FAMILY, PUTATIVE (AFU_ORTHOLOGUE AFUA_3G00765)-RELATED-RELATED"/>
    <property type="match status" value="1"/>
</dbReference>
<dbReference type="Proteomes" id="UP000290244">
    <property type="component" value="Chromosome"/>
</dbReference>
<feature type="domain" description="N-acetyltransferase" evidence="1">
    <location>
        <begin position="8"/>
        <end position="167"/>
    </location>
</feature>
<dbReference type="OrthoDB" id="9798081at2"/>
<dbReference type="KEGG" id="lsd:EMK97_03290"/>
<evidence type="ECO:0000313" key="3">
    <source>
        <dbReference type="Proteomes" id="UP000290244"/>
    </source>
</evidence>
<evidence type="ECO:0000313" key="2">
    <source>
        <dbReference type="EMBL" id="QBG34834.1"/>
    </source>
</evidence>
<dbReference type="RefSeq" id="WP_130599422.1">
    <property type="nucleotide sequence ID" value="NZ_CP034759.1"/>
</dbReference>
<dbReference type="Pfam" id="PF13302">
    <property type="entry name" value="Acetyltransf_3"/>
    <property type="match status" value="1"/>
</dbReference>
<organism evidence="2 3">
    <name type="scientific">Litorilituus sediminis</name>
    <dbReference type="NCBI Taxonomy" id="718192"/>
    <lineage>
        <taxon>Bacteria</taxon>
        <taxon>Pseudomonadati</taxon>
        <taxon>Pseudomonadota</taxon>
        <taxon>Gammaproteobacteria</taxon>
        <taxon>Alteromonadales</taxon>
        <taxon>Colwelliaceae</taxon>
        <taxon>Litorilituus</taxon>
    </lineage>
</organism>
<reference evidence="2 3" key="1">
    <citation type="submission" date="2018-12" db="EMBL/GenBank/DDBJ databases">
        <title>Complete genome of Litorilituus sediminis.</title>
        <authorList>
            <person name="Liu A."/>
            <person name="Rong J."/>
        </authorList>
    </citation>
    <scope>NUCLEOTIDE SEQUENCE [LARGE SCALE GENOMIC DNA]</scope>
    <source>
        <strain evidence="2 3">JCM 17549</strain>
    </source>
</reference>
<gene>
    <name evidence="2" type="ORF">EMK97_03290</name>
</gene>
<keyword evidence="3" id="KW-1185">Reference proteome</keyword>
<dbReference type="Gene3D" id="3.40.630.30">
    <property type="match status" value="1"/>
</dbReference>